<evidence type="ECO:0008006" key="4">
    <source>
        <dbReference type="Google" id="ProtNLM"/>
    </source>
</evidence>
<dbReference type="RefSeq" id="WP_006056093.1">
    <property type="nucleotide sequence ID" value="NZ_RZHH01000003.1"/>
</dbReference>
<protein>
    <recommendedName>
        <fullName evidence="4">Nucleic-acid-binding protein containing a Zn-ribbon</fullName>
    </recommendedName>
</protein>
<feature type="region of interest" description="Disordered" evidence="1">
    <location>
        <begin position="1"/>
        <end position="24"/>
    </location>
</feature>
<dbReference type="AlphaFoldDB" id="A0A482T335"/>
<evidence type="ECO:0000313" key="2">
    <source>
        <dbReference type="EMBL" id="RYJ08532.1"/>
    </source>
</evidence>
<name>A0A482T335_9EURY</name>
<proteinExistence type="predicted"/>
<comment type="caution">
    <text evidence="2">The sequence shown here is derived from an EMBL/GenBank/DDBJ whole genome shotgun (WGS) entry which is preliminary data.</text>
</comment>
<evidence type="ECO:0000256" key="1">
    <source>
        <dbReference type="SAM" id="MobiDB-lite"/>
    </source>
</evidence>
<dbReference type="GeneID" id="9988949"/>
<accession>A0A482T335</accession>
<dbReference type="Proteomes" id="UP000294028">
    <property type="component" value="Unassembled WGS sequence"/>
</dbReference>
<gene>
    <name evidence="2" type="ORF">ELS19_18675</name>
</gene>
<reference evidence="2 3" key="1">
    <citation type="submission" date="2018-12" db="EMBL/GenBank/DDBJ databases">
        <title>Genome analysis provides insights into bioremediation potentialities of Halogeometricum borinquense strain N11.</title>
        <authorList>
            <person name="Najjari A."/>
            <person name="Youssef N."/>
            <person name="Fhoula I."/>
            <person name="Ben Dhia O."/>
            <person name="Mahjoubi M."/>
            <person name="Ouzari H.I."/>
            <person name="Cherif A."/>
        </authorList>
    </citation>
    <scope>NUCLEOTIDE SEQUENCE [LARGE SCALE GENOMIC DNA]</scope>
    <source>
        <strain evidence="2 3">N11</strain>
    </source>
</reference>
<evidence type="ECO:0000313" key="3">
    <source>
        <dbReference type="Proteomes" id="UP000294028"/>
    </source>
</evidence>
<sequence length="152" mass="16354">MSHELNDDSSTSDNHDAQPPMKAFRYPDGSITYPEHPIGPNGGASVEMIDLSEYTATVLTWTVSTATPSGVRRPNPVAIVEFDIDGESVRAIGQLATAGDFDDGSGTDEEMSVDVAIGDEVRPVYVGSLRDSASGIRVAESQEWDGYRFELI</sequence>
<dbReference type="EMBL" id="RZHH01000003">
    <property type="protein sequence ID" value="RYJ08532.1"/>
    <property type="molecule type" value="Genomic_DNA"/>
</dbReference>
<organism evidence="2 3">
    <name type="scientific">Halogeometricum borinquense</name>
    <dbReference type="NCBI Taxonomy" id="60847"/>
    <lineage>
        <taxon>Archaea</taxon>
        <taxon>Methanobacteriati</taxon>
        <taxon>Methanobacteriota</taxon>
        <taxon>Stenosarchaea group</taxon>
        <taxon>Halobacteria</taxon>
        <taxon>Halobacteriales</taxon>
        <taxon>Haloferacaceae</taxon>
        <taxon>Halogeometricum</taxon>
    </lineage>
</organism>